<name>A0A090J4Y4_9BACI</name>
<dbReference type="InterPro" id="IPR007157">
    <property type="entry name" value="PspA_VIPP1"/>
</dbReference>
<dbReference type="RefSeq" id="WP_034773006.1">
    <property type="nucleotide sequence ID" value="NZ_CCRF01000095.1"/>
</dbReference>
<evidence type="ECO:0000313" key="3">
    <source>
        <dbReference type="EMBL" id="CEE02960.1"/>
    </source>
</evidence>
<organism evidence="3 4">
    <name type="scientific">Caldibacillus thermoamylovorans</name>
    <dbReference type="NCBI Taxonomy" id="35841"/>
    <lineage>
        <taxon>Bacteria</taxon>
        <taxon>Bacillati</taxon>
        <taxon>Bacillota</taxon>
        <taxon>Bacilli</taxon>
        <taxon>Bacillales</taxon>
        <taxon>Bacillaceae</taxon>
        <taxon>Caldibacillus</taxon>
    </lineage>
</organism>
<evidence type="ECO:0000256" key="2">
    <source>
        <dbReference type="SAM" id="Coils"/>
    </source>
</evidence>
<feature type="coiled-coil region" evidence="2">
    <location>
        <begin position="54"/>
        <end position="142"/>
    </location>
</feature>
<dbReference type="PANTHER" id="PTHR31088">
    <property type="entry name" value="MEMBRANE-ASSOCIATED PROTEIN VIPP1, CHLOROPLASTIC"/>
    <property type="match status" value="1"/>
</dbReference>
<evidence type="ECO:0000256" key="1">
    <source>
        <dbReference type="ARBA" id="ARBA00043985"/>
    </source>
</evidence>
<dbReference type="Pfam" id="PF04012">
    <property type="entry name" value="PspA_IM30"/>
    <property type="match status" value="1"/>
</dbReference>
<evidence type="ECO:0000313" key="4">
    <source>
        <dbReference type="Proteomes" id="UP000040576"/>
    </source>
</evidence>
<reference evidence="3 4" key="1">
    <citation type="submission" date="2014-07" db="EMBL/GenBank/DDBJ databases">
        <authorList>
            <person name="Wibberg Daniel"/>
        </authorList>
    </citation>
    <scope>NUCLEOTIDE SEQUENCE [LARGE SCALE GENOMIC DNA]</scope>
</reference>
<proteinExistence type="inferred from homology"/>
<keyword evidence="4" id="KW-1185">Reference proteome</keyword>
<sequence>MSILARFKDIMASNINALLDKAENPEKMIDQYLRNLNRDLGKVKAETASVMAEEKRAKRMLDECTEDIEKMERYAIKALEAGNEDDARKFLERKAELTSRQAELQKAYDLALSNATQMRQMHDKLVADINELESRRSMLKAKWAVAKTQERMNKIGASVTDTTNTMSAFGRMEDKINRALDQANAMAELNASPKDDLEDLAAKYDTKVSVDDELAALKEKLKNLEQE</sequence>
<dbReference type="Proteomes" id="UP000040576">
    <property type="component" value="Unassembled WGS sequence"/>
</dbReference>
<keyword evidence="2" id="KW-0175">Coiled coil</keyword>
<comment type="similarity">
    <text evidence="1">Belongs to the PspA/Vipp/IM30 family.</text>
</comment>
<protein>
    <submittedName>
        <fullName evidence="3">Phage shock protein A homolog</fullName>
    </submittedName>
</protein>
<dbReference type="AlphaFoldDB" id="A0A090J4Y4"/>
<accession>A0A090J4Y4</accession>
<dbReference type="PANTHER" id="PTHR31088:SF6">
    <property type="entry name" value="PHAGE SHOCK PROTEIN A"/>
    <property type="match status" value="1"/>
</dbReference>
<gene>
    <name evidence="3" type="primary">ydjF3</name>
    <name evidence="3" type="ORF">BT1A1_3176</name>
</gene>
<dbReference type="EMBL" id="CCRF01000095">
    <property type="protein sequence ID" value="CEE02960.1"/>
    <property type="molecule type" value="Genomic_DNA"/>
</dbReference>